<name>A0A2J7PS38_9NEOP</name>
<dbReference type="PANTHER" id="PTHR10104:SF1">
    <property type="entry name" value="STATHMIN, ISOFORM D"/>
    <property type="match status" value="1"/>
</dbReference>
<keyword evidence="1" id="KW-0175">Coiled coil</keyword>
<dbReference type="PRINTS" id="PR00345">
    <property type="entry name" value="STATHMIN"/>
</dbReference>
<dbReference type="FunCoup" id="A0A2J7PS38">
    <property type="interactions" value="34"/>
</dbReference>
<dbReference type="PANTHER" id="PTHR10104">
    <property type="entry name" value="STATHMIN"/>
    <property type="match status" value="1"/>
</dbReference>
<dbReference type="Pfam" id="PF00836">
    <property type="entry name" value="Stathmin"/>
    <property type="match status" value="1"/>
</dbReference>
<keyword evidence="3" id="KW-1185">Reference proteome</keyword>
<dbReference type="Gene3D" id="6.10.280.30">
    <property type="match status" value="2"/>
</dbReference>
<evidence type="ECO:0000313" key="2">
    <source>
        <dbReference type="EMBL" id="PNF19152.1"/>
    </source>
</evidence>
<dbReference type="InterPro" id="IPR000956">
    <property type="entry name" value="Stathmin_fam"/>
</dbReference>
<dbReference type="OrthoDB" id="5986631at2759"/>
<dbReference type="STRING" id="105785.A0A2J7PS38"/>
<dbReference type="GO" id="GO:0015631">
    <property type="term" value="F:tubulin binding"/>
    <property type="evidence" value="ECO:0007669"/>
    <property type="project" value="TreeGrafter"/>
</dbReference>
<proteinExistence type="predicted"/>
<sequence>MKCGVSYEVILAEPVTVAPPKQSSPRKEVSMDNIEEKFKAAAKRKLSLEAGRMVNLAIMMSKIEEASERRKEQENYFISQTREALEQKMEVYTENRESLINDLKSRLKEHWEIVEKTRRSLEMQKREAKGAAETIHTATPRKDGNIEKIIQRMKEHKAKVVRIRVEMLEKVNQLKSKIHRKYQQSQTRREQLKQDKLEKLRNHARWAEMVRHNKERLSCENDEQQTTSV</sequence>
<dbReference type="PROSITE" id="PS51663">
    <property type="entry name" value="STATHMIN_3"/>
    <property type="match status" value="1"/>
</dbReference>
<dbReference type="Proteomes" id="UP000235965">
    <property type="component" value="Unassembled WGS sequence"/>
</dbReference>
<evidence type="ECO:0000256" key="1">
    <source>
        <dbReference type="SAM" id="Coils"/>
    </source>
</evidence>
<accession>A0A2J7PS38</accession>
<organism evidence="2 3">
    <name type="scientific">Cryptotermes secundus</name>
    <dbReference type="NCBI Taxonomy" id="105785"/>
    <lineage>
        <taxon>Eukaryota</taxon>
        <taxon>Metazoa</taxon>
        <taxon>Ecdysozoa</taxon>
        <taxon>Arthropoda</taxon>
        <taxon>Hexapoda</taxon>
        <taxon>Insecta</taxon>
        <taxon>Pterygota</taxon>
        <taxon>Neoptera</taxon>
        <taxon>Polyneoptera</taxon>
        <taxon>Dictyoptera</taxon>
        <taxon>Blattodea</taxon>
        <taxon>Blattoidea</taxon>
        <taxon>Termitoidae</taxon>
        <taxon>Kalotermitidae</taxon>
        <taxon>Cryptotermitinae</taxon>
        <taxon>Cryptotermes</taxon>
    </lineage>
</organism>
<dbReference type="GO" id="GO:0043005">
    <property type="term" value="C:neuron projection"/>
    <property type="evidence" value="ECO:0007669"/>
    <property type="project" value="TreeGrafter"/>
</dbReference>
<dbReference type="EMBL" id="NEVH01021939">
    <property type="protein sequence ID" value="PNF19152.1"/>
    <property type="molecule type" value="Genomic_DNA"/>
</dbReference>
<dbReference type="InParanoid" id="A0A2J7PS38"/>
<reference evidence="2 3" key="1">
    <citation type="submission" date="2017-12" db="EMBL/GenBank/DDBJ databases">
        <title>Hemimetabolous genomes reveal molecular basis of termite eusociality.</title>
        <authorList>
            <person name="Harrison M.C."/>
            <person name="Jongepier E."/>
            <person name="Robertson H.M."/>
            <person name="Arning N."/>
            <person name="Bitard-Feildel T."/>
            <person name="Chao H."/>
            <person name="Childers C.P."/>
            <person name="Dinh H."/>
            <person name="Doddapaneni H."/>
            <person name="Dugan S."/>
            <person name="Gowin J."/>
            <person name="Greiner C."/>
            <person name="Han Y."/>
            <person name="Hu H."/>
            <person name="Hughes D.S.T."/>
            <person name="Huylmans A.-K."/>
            <person name="Kemena C."/>
            <person name="Kremer L.P.M."/>
            <person name="Lee S.L."/>
            <person name="Lopez-Ezquerra A."/>
            <person name="Mallet L."/>
            <person name="Monroy-Kuhn J.M."/>
            <person name="Moser A."/>
            <person name="Murali S.C."/>
            <person name="Muzny D.M."/>
            <person name="Otani S."/>
            <person name="Piulachs M.-D."/>
            <person name="Poelchau M."/>
            <person name="Qu J."/>
            <person name="Schaub F."/>
            <person name="Wada-Katsumata A."/>
            <person name="Worley K.C."/>
            <person name="Xie Q."/>
            <person name="Ylla G."/>
            <person name="Poulsen M."/>
            <person name="Gibbs R.A."/>
            <person name="Schal C."/>
            <person name="Richards S."/>
            <person name="Belles X."/>
            <person name="Korb J."/>
            <person name="Bornberg-Bauer E."/>
        </authorList>
    </citation>
    <scope>NUCLEOTIDE SEQUENCE [LARGE SCALE GENOMIC DNA]</scope>
    <source>
        <tissue evidence="2">Whole body</tissue>
    </source>
</reference>
<protein>
    <submittedName>
        <fullName evidence="2">Uncharacterized protein</fullName>
    </submittedName>
</protein>
<dbReference type="GO" id="GO:0007019">
    <property type="term" value="P:microtubule depolymerization"/>
    <property type="evidence" value="ECO:0007669"/>
    <property type="project" value="TreeGrafter"/>
</dbReference>
<dbReference type="SUPFAM" id="SSF101494">
    <property type="entry name" value="Stathmin"/>
    <property type="match status" value="1"/>
</dbReference>
<dbReference type="AlphaFoldDB" id="A0A2J7PS38"/>
<feature type="coiled-coil region" evidence="1">
    <location>
        <begin position="146"/>
        <end position="195"/>
    </location>
</feature>
<dbReference type="GO" id="GO:0031110">
    <property type="term" value="P:regulation of microtubule polymerization or depolymerization"/>
    <property type="evidence" value="ECO:0007669"/>
    <property type="project" value="InterPro"/>
</dbReference>
<comment type="caution">
    <text evidence="2">The sequence shown here is derived from an EMBL/GenBank/DDBJ whole genome shotgun (WGS) entry which is preliminary data.</text>
</comment>
<dbReference type="GO" id="GO:0005737">
    <property type="term" value="C:cytoplasm"/>
    <property type="evidence" value="ECO:0007669"/>
    <property type="project" value="TreeGrafter"/>
</dbReference>
<evidence type="ECO:0000313" key="3">
    <source>
        <dbReference type="Proteomes" id="UP000235965"/>
    </source>
</evidence>
<dbReference type="InterPro" id="IPR036002">
    <property type="entry name" value="Stathmin_sf"/>
</dbReference>
<gene>
    <name evidence="2" type="ORF">B7P43_G09805</name>
</gene>
<dbReference type="GO" id="GO:0031175">
    <property type="term" value="P:neuron projection development"/>
    <property type="evidence" value="ECO:0007669"/>
    <property type="project" value="TreeGrafter"/>
</dbReference>